<dbReference type="FunFam" id="3.40.50.300:FF:000006">
    <property type="entry name" value="DNA-binding transcriptional regulator NtrC"/>
    <property type="match status" value="1"/>
</dbReference>
<keyword evidence="3" id="KW-0805">Transcription regulation</keyword>
<feature type="domain" description="Sigma-54 factor interaction" evidence="5">
    <location>
        <begin position="147"/>
        <end position="376"/>
    </location>
</feature>
<evidence type="ECO:0000313" key="8">
    <source>
        <dbReference type="Proteomes" id="UP000000483"/>
    </source>
</evidence>
<feature type="domain" description="PAS" evidence="6">
    <location>
        <begin position="6"/>
        <end position="50"/>
    </location>
</feature>
<dbReference type="CDD" id="cd00130">
    <property type="entry name" value="PAS"/>
    <property type="match status" value="1"/>
</dbReference>
<keyword evidence="1" id="KW-0547">Nucleotide-binding</keyword>
<evidence type="ECO:0000259" key="5">
    <source>
        <dbReference type="PROSITE" id="PS50045"/>
    </source>
</evidence>
<dbReference type="Gene3D" id="1.10.8.60">
    <property type="match status" value="1"/>
</dbReference>
<accession>F2NCC9</accession>
<dbReference type="InterPro" id="IPR035965">
    <property type="entry name" value="PAS-like_dom_sf"/>
</dbReference>
<dbReference type="Pfam" id="PF13426">
    <property type="entry name" value="PAS_9"/>
    <property type="match status" value="1"/>
</dbReference>
<dbReference type="GO" id="GO:0043565">
    <property type="term" value="F:sequence-specific DNA binding"/>
    <property type="evidence" value="ECO:0007669"/>
    <property type="project" value="InterPro"/>
</dbReference>
<organism evidence="7 8">
    <name type="scientific">Desulfobacca acetoxidans (strain ATCC 700848 / DSM 11109 / ASRB2)</name>
    <dbReference type="NCBI Taxonomy" id="880072"/>
    <lineage>
        <taxon>Bacteria</taxon>
        <taxon>Pseudomonadati</taxon>
        <taxon>Thermodesulfobacteriota</taxon>
        <taxon>Desulfobaccia</taxon>
        <taxon>Desulfobaccales</taxon>
        <taxon>Desulfobaccaceae</taxon>
        <taxon>Desulfobacca</taxon>
    </lineage>
</organism>
<dbReference type="SUPFAM" id="SSF52540">
    <property type="entry name" value="P-loop containing nucleoside triphosphate hydrolases"/>
    <property type="match status" value="1"/>
</dbReference>
<dbReference type="InterPro" id="IPR000014">
    <property type="entry name" value="PAS"/>
</dbReference>
<dbReference type="KEGG" id="dao:Desac_1129"/>
<dbReference type="CDD" id="cd00009">
    <property type="entry name" value="AAA"/>
    <property type="match status" value="1"/>
</dbReference>
<keyword evidence="2" id="KW-0067">ATP-binding</keyword>
<keyword evidence="8" id="KW-1185">Reference proteome</keyword>
<dbReference type="SUPFAM" id="SSF55785">
    <property type="entry name" value="PYP-like sensor domain (PAS domain)"/>
    <property type="match status" value="1"/>
</dbReference>
<dbReference type="NCBIfam" id="TIGR00229">
    <property type="entry name" value="sensory_box"/>
    <property type="match status" value="1"/>
</dbReference>
<dbReference type="GO" id="GO:0005524">
    <property type="term" value="F:ATP binding"/>
    <property type="evidence" value="ECO:0007669"/>
    <property type="project" value="UniProtKB-KW"/>
</dbReference>
<dbReference type="AlphaFoldDB" id="F2NCC9"/>
<dbReference type="PRINTS" id="PR01590">
    <property type="entry name" value="HTHFIS"/>
</dbReference>
<dbReference type="Proteomes" id="UP000000483">
    <property type="component" value="Chromosome"/>
</dbReference>
<dbReference type="HOGENOM" id="CLU_000445_8_1_7"/>
<dbReference type="Gene3D" id="1.10.10.60">
    <property type="entry name" value="Homeodomain-like"/>
    <property type="match status" value="1"/>
</dbReference>
<dbReference type="InterPro" id="IPR009057">
    <property type="entry name" value="Homeodomain-like_sf"/>
</dbReference>
<dbReference type="InterPro" id="IPR025944">
    <property type="entry name" value="Sigma_54_int_dom_CS"/>
</dbReference>
<sequence>MIPKTSEKFWEKMVDTMMEGLVVVSSRGTILAVNRAMEEITGYSRAELVGHPCSLIKTDSCIAPCTSGRCKTCELFQTGFVRRRKAALVKKDGGLVHVLKNAVLLKGDDGQAVGVETFTDITEVVAQERVIYRLRRELNREDGFQGIIGRSPVMMPLFSLIASAAQSDAPTIIYGESGTGKELVAGAIHRLSPRRQGPLIKVNVAALHESLLESELFGHVKGAFTGADRSRLGRFEAADGGDIFLDEVGDMPLSTQAKLLRVLQEKIIERVGDHQPIPINVRLISATNKNLGQLMAEGRFREDLYYRINVIPIHLPPLRERKEDIPLLVEAFIERARLKSKKPIKGISKEALEKLLAHQWPGNVRELINVIEYAFVLCQEGNILPEHLPQLINPKSLHSTSTRKNGGRLFQEQARELLLKAMRTAGGNKAEAARILGVSRVTLWKKLKKYNLQLEAEEEISDDAEEGNEF</sequence>
<dbReference type="PANTHER" id="PTHR32071">
    <property type="entry name" value="TRANSCRIPTIONAL REGULATORY PROTEIN"/>
    <property type="match status" value="1"/>
</dbReference>
<name>F2NCC9_DESAR</name>
<evidence type="ECO:0000256" key="4">
    <source>
        <dbReference type="ARBA" id="ARBA00023163"/>
    </source>
</evidence>
<evidence type="ECO:0000259" key="6">
    <source>
        <dbReference type="PROSITE" id="PS50112"/>
    </source>
</evidence>
<evidence type="ECO:0000256" key="3">
    <source>
        <dbReference type="ARBA" id="ARBA00023015"/>
    </source>
</evidence>
<reference evidence="7 8" key="1">
    <citation type="journal article" date="2011" name="Stand. Genomic Sci.">
        <title>Complete genome sequence of the acetate-degrading sulfate reducer Desulfobacca acetoxidans type strain (ASRB2).</title>
        <authorList>
            <person name="Goker M."/>
            <person name="Teshima H."/>
            <person name="Lapidus A."/>
            <person name="Nolan M."/>
            <person name="Lucas S."/>
            <person name="Hammon N."/>
            <person name="Deshpande S."/>
            <person name="Cheng J.F."/>
            <person name="Tapia R."/>
            <person name="Han C."/>
            <person name="Goodwin L."/>
            <person name="Pitluck S."/>
            <person name="Huntemann M."/>
            <person name="Liolios K."/>
            <person name="Ivanova N."/>
            <person name="Pagani I."/>
            <person name="Mavromatis K."/>
            <person name="Ovchinikova G."/>
            <person name="Pati A."/>
            <person name="Chen A."/>
            <person name="Palaniappan K."/>
            <person name="Land M."/>
            <person name="Hauser L."/>
            <person name="Brambilla E.M."/>
            <person name="Rohde M."/>
            <person name="Spring S."/>
            <person name="Detter J.C."/>
            <person name="Woyke T."/>
            <person name="Bristow J."/>
            <person name="Eisen J.A."/>
            <person name="Markowitz V."/>
            <person name="Hugenholtz P."/>
            <person name="Kyrpides N.C."/>
            <person name="Klenk H.P."/>
        </authorList>
    </citation>
    <scope>NUCLEOTIDE SEQUENCE [LARGE SCALE GENOMIC DNA]</scope>
    <source>
        <strain evidence="8">ATCC 700848 / DSM 11109 / ASRB2</strain>
    </source>
</reference>
<dbReference type="SMART" id="SM00091">
    <property type="entry name" value="PAS"/>
    <property type="match status" value="1"/>
</dbReference>
<dbReference type="Pfam" id="PF25601">
    <property type="entry name" value="AAA_lid_14"/>
    <property type="match status" value="1"/>
</dbReference>
<dbReference type="Pfam" id="PF00158">
    <property type="entry name" value="Sigma54_activat"/>
    <property type="match status" value="1"/>
</dbReference>
<reference evidence="8" key="2">
    <citation type="submission" date="2011-03" db="EMBL/GenBank/DDBJ databases">
        <title>The complete genome of Desulfobacca acetoxidans DSM 11109.</title>
        <authorList>
            <consortium name="US DOE Joint Genome Institute (JGI-PGF)"/>
            <person name="Lucas S."/>
            <person name="Copeland A."/>
            <person name="Lapidus A."/>
            <person name="Bruce D."/>
            <person name="Goodwin L."/>
            <person name="Pitluck S."/>
            <person name="Peters L."/>
            <person name="Kyrpides N."/>
            <person name="Mavromatis K."/>
            <person name="Ivanova N."/>
            <person name="Ovchinnikova G."/>
            <person name="Teshima H."/>
            <person name="Detter J.C."/>
            <person name="Han C."/>
            <person name="Land M."/>
            <person name="Hauser L."/>
            <person name="Markowitz V."/>
            <person name="Cheng J.-F."/>
            <person name="Hugenholtz P."/>
            <person name="Woyke T."/>
            <person name="Wu D."/>
            <person name="Spring S."/>
            <person name="Schueler E."/>
            <person name="Brambilla E."/>
            <person name="Klenk H.-P."/>
            <person name="Eisen J.A."/>
        </authorList>
    </citation>
    <scope>NUCLEOTIDE SEQUENCE [LARGE SCALE GENOMIC DNA]</scope>
    <source>
        <strain evidence="8">ATCC 700848 / DSM 11109 / ASRB2</strain>
    </source>
</reference>
<dbReference type="SUPFAM" id="SSF46689">
    <property type="entry name" value="Homeodomain-like"/>
    <property type="match status" value="1"/>
</dbReference>
<keyword evidence="4" id="KW-0804">Transcription</keyword>
<dbReference type="GO" id="GO:0006355">
    <property type="term" value="P:regulation of DNA-templated transcription"/>
    <property type="evidence" value="ECO:0007669"/>
    <property type="project" value="InterPro"/>
</dbReference>
<dbReference type="PROSITE" id="PS00688">
    <property type="entry name" value="SIGMA54_INTERACT_3"/>
    <property type="match status" value="1"/>
</dbReference>
<protein>
    <submittedName>
        <fullName evidence="7">PAS modulated sigma54 specific transcriptional regulator, Fis family</fullName>
    </submittedName>
</protein>
<dbReference type="Pfam" id="PF02954">
    <property type="entry name" value="HTH_8"/>
    <property type="match status" value="1"/>
</dbReference>
<evidence type="ECO:0000313" key="7">
    <source>
        <dbReference type="EMBL" id="AEB08993.1"/>
    </source>
</evidence>
<dbReference type="PROSITE" id="PS50045">
    <property type="entry name" value="SIGMA54_INTERACT_4"/>
    <property type="match status" value="1"/>
</dbReference>
<dbReference type="RefSeq" id="WP_013706105.1">
    <property type="nucleotide sequence ID" value="NC_015388.1"/>
</dbReference>
<proteinExistence type="predicted"/>
<dbReference type="OrthoDB" id="9763792at2"/>
<evidence type="ECO:0000256" key="2">
    <source>
        <dbReference type="ARBA" id="ARBA00022840"/>
    </source>
</evidence>
<dbReference type="InterPro" id="IPR027417">
    <property type="entry name" value="P-loop_NTPase"/>
</dbReference>
<gene>
    <name evidence="7" type="ordered locus">Desac_1129</name>
</gene>
<dbReference type="PROSITE" id="PS50112">
    <property type="entry name" value="PAS"/>
    <property type="match status" value="1"/>
</dbReference>
<dbReference type="InterPro" id="IPR002078">
    <property type="entry name" value="Sigma_54_int"/>
</dbReference>
<dbReference type="Gene3D" id="3.40.50.300">
    <property type="entry name" value="P-loop containing nucleotide triphosphate hydrolases"/>
    <property type="match status" value="1"/>
</dbReference>
<evidence type="ECO:0000256" key="1">
    <source>
        <dbReference type="ARBA" id="ARBA00022741"/>
    </source>
</evidence>
<dbReference type="eggNOG" id="COG3829">
    <property type="taxonomic scope" value="Bacteria"/>
</dbReference>
<dbReference type="EMBL" id="CP002629">
    <property type="protein sequence ID" value="AEB08993.1"/>
    <property type="molecule type" value="Genomic_DNA"/>
</dbReference>
<dbReference type="InterPro" id="IPR003593">
    <property type="entry name" value="AAA+_ATPase"/>
</dbReference>
<dbReference type="STRING" id="880072.Desac_1129"/>
<dbReference type="SMART" id="SM00382">
    <property type="entry name" value="AAA"/>
    <property type="match status" value="1"/>
</dbReference>
<dbReference type="InterPro" id="IPR058031">
    <property type="entry name" value="AAA_lid_NorR"/>
</dbReference>
<dbReference type="InterPro" id="IPR002197">
    <property type="entry name" value="HTH_Fis"/>
</dbReference>
<dbReference type="Gene3D" id="3.30.450.20">
    <property type="entry name" value="PAS domain"/>
    <property type="match status" value="1"/>
</dbReference>